<evidence type="ECO:0000259" key="1">
    <source>
        <dbReference type="Pfam" id="PF13472"/>
    </source>
</evidence>
<gene>
    <name evidence="2" type="ORF">B0T14DRAFT_484878</name>
</gene>
<dbReference type="InterPro" id="IPR036514">
    <property type="entry name" value="SGNH_hydro_sf"/>
</dbReference>
<organism evidence="2 3">
    <name type="scientific">Immersiella caudata</name>
    <dbReference type="NCBI Taxonomy" id="314043"/>
    <lineage>
        <taxon>Eukaryota</taxon>
        <taxon>Fungi</taxon>
        <taxon>Dikarya</taxon>
        <taxon>Ascomycota</taxon>
        <taxon>Pezizomycotina</taxon>
        <taxon>Sordariomycetes</taxon>
        <taxon>Sordariomycetidae</taxon>
        <taxon>Sordariales</taxon>
        <taxon>Lasiosphaeriaceae</taxon>
        <taxon>Immersiella</taxon>
    </lineage>
</organism>
<dbReference type="GO" id="GO:0016788">
    <property type="term" value="F:hydrolase activity, acting on ester bonds"/>
    <property type="evidence" value="ECO:0007669"/>
    <property type="project" value="InterPro"/>
</dbReference>
<dbReference type="PANTHER" id="PTHR37981:SF1">
    <property type="entry name" value="SGNH HYDROLASE-TYPE ESTERASE DOMAIN-CONTAINING PROTEIN"/>
    <property type="match status" value="1"/>
</dbReference>
<keyword evidence="3" id="KW-1185">Reference proteome</keyword>
<dbReference type="Gene3D" id="3.40.50.1110">
    <property type="entry name" value="SGNH hydrolase"/>
    <property type="match status" value="1"/>
</dbReference>
<keyword evidence="2" id="KW-0378">Hydrolase</keyword>
<accession>A0AA39WD94</accession>
<dbReference type="Pfam" id="PF18647">
    <property type="entry name" value="Fungal_lectin_2"/>
    <property type="match status" value="1"/>
</dbReference>
<evidence type="ECO:0000313" key="2">
    <source>
        <dbReference type="EMBL" id="KAK0613258.1"/>
    </source>
</evidence>
<dbReference type="CDD" id="cd01823">
    <property type="entry name" value="SEST_like"/>
    <property type="match status" value="1"/>
</dbReference>
<dbReference type="AlphaFoldDB" id="A0AA39WD94"/>
<feature type="domain" description="SGNH hydrolase-type esterase" evidence="1">
    <location>
        <begin position="29"/>
        <end position="185"/>
    </location>
</feature>
<name>A0AA39WD94_9PEZI</name>
<dbReference type="InterPro" id="IPR013830">
    <property type="entry name" value="SGNH_hydro"/>
</dbReference>
<protein>
    <submittedName>
        <fullName evidence="2">SGNH hydrolase-type esterase domain-containing protein</fullName>
    </submittedName>
</protein>
<proteinExistence type="predicted"/>
<dbReference type="Proteomes" id="UP001175000">
    <property type="component" value="Unassembled WGS sequence"/>
</dbReference>
<evidence type="ECO:0000313" key="3">
    <source>
        <dbReference type="Proteomes" id="UP001175000"/>
    </source>
</evidence>
<reference evidence="2" key="1">
    <citation type="submission" date="2023-06" db="EMBL/GenBank/DDBJ databases">
        <title>Genome-scale phylogeny and comparative genomics of the fungal order Sordariales.</title>
        <authorList>
            <consortium name="Lawrence Berkeley National Laboratory"/>
            <person name="Hensen N."/>
            <person name="Bonometti L."/>
            <person name="Westerberg I."/>
            <person name="Brannstrom I.O."/>
            <person name="Guillou S."/>
            <person name="Cros-Aarteil S."/>
            <person name="Calhoun S."/>
            <person name="Haridas S."/>
            <person name="Kuo A."/>
            <person name="Mondo S."/>
            <person name="Pangilinan J."/>
            <person name="Riley R."/>
            <person name="Labutti K."/>
            <person name="Andreopoulos B."/>
            <person name="Lipzen A."/>
            <person name="Chen C."/>
            <person name="Yanf M."/>
            <person name="Daum C."/>
            <person name="Ng V."/>
            <person name="Clum A."/>
            <person name="Steindorff A."/>
            <person name="Ohm R."/>
            <person name="Martin F."/>
            <person name="Silar P."/>
            <person name="Natvig D."/>
            <person name="Lalanne C."/>
            <person name="Gautier V."/>
            <person name="Ament-Velasquez S.L."/>
            <person name="Kruys A."/>
            <person name="Hutchinson M.I."/>
            <person name="Powell A.J."/>
            <person name="Barry K."/>
            <person name="Miller A.N."/>
            <person name="Grigoriev I.V."/>
            <person name="Debuchy R."/>
            <person name="Gladieux P."/>
            <person name="Thoren M.H."/>
            <person name="Johannesson H."/>
        </authorList>
    </citation>
    <scope>NUCLEOTIDE SEQUENCE</scope>
    <source>
        <strain evidence="2">CBS 606.72</strain>
    </source>
</reference>
<dbReference type="GO" id="GO:0006629">
    <property type="term" value="P:lipid metabolic process"/>
    <property type="evidence" value="ECO:0007669"/>
    <property type="project" value="TreeGrafter"/>
</dbReference>
<comment type="caution">
    <text evidence="2">The sequence shown here is derived from an EMBL/GenBank/DDBJ whole genome shotgun (WGS) entry which is preliminary data.</text>
</comment>
<dbReference type="SUPFAM" id="SSF52266">
    <property type="entry name" value="SGNH hydrolase"/>
    <property type="match status" value="1"/>
</dbReference>
<dbReference type="Pfam" id="PF13472">
    <property type="entry name" value="Lipase_GDSL_2"/>
    <property type="match status" value="1"/>
</dbReference>
<dbReference type="EMBL" id="JAULSU010000006">
    <property type="protein sequence ID" value="KAK0613258.1"/>
    <property type="molecule type" value="Genomic_DNA"/>
</dbReference>
<dbReference type="PANTHER" id="PTHR37981">
    <property type="entry name" value="LIPASE 2"/>
    <property type="match status" value="1"/>
</dbReference>
<dbReference type="InterPro" id="IPR037460">
    <property type="entry name" value="SEST-like"/>
</dbReference>
<sequence length="638" mass="73133">MAKFPLIDKRDNDDDHDLIDLDFVQSWAAIGDSFTAGIGSGTQLGNPISGSADWLCSRYSYTWPRLVDNAIGPAKKKFQFPACSGDRSEGIYRQAQGLEGDLDLVMLTAGGNDLCLAAMIRTCVLLPYSGEDACTRVINKAQENIDTILKNNIRQVLEALKPKMKNKNGIVIYNGYAPFFNTDNEDCATKQNWAIKSWGSWRYWLNKGLTLTVDRRKKFNTLVSNINKAIEEVVQEFQKDRNKKYDIEFSDWSAWPAEVDGQMCSPRGDGHYPEAKQPDQQFFQPSTWLRTRWNDDVELERASQRLLLGTNLYDSLLYKSADPRATALHQLDPRAVPKPPECPGDGDWDPTLGLGLPDTFGRVFHPNEKGHETIAAFALQNLAYVRAAQLGKRRDFCDLGKDEFTCWQTSEKRKAYTSYNSVSGKVREFCDDVERNRDRDRNNWHYAKTYYEGTPDVFEFKIQLTNDARDFIKSQCVESLDRIINSCDGNDPTNPMNWKFGGKWVRESYEYEINPKKNRAMITRPDAACNSRYDWLYDTYWFYGKGWCNNDWGGQSMLPAARDCVRANGVTGWSFEYYAKPEDHDGWEWKAEFKTHVWTKGRCFGNLNVQRAAGGYSHEWRDRHEDEKYQDAGCAGNG</sequence>